<comment type="caution">
    <text evidence="2">The sequence shown here is derived from an EMBL/GenBank/DDBJ whole genome shotgun (WGS) entry which is preliminary data.</text>
</comment>
<accession>A0AAD7ZQR6</accession>
<reference evidence="2" key="2">
    <citation type="submission" date="2023-05" db="EMBL/GenBank/DDBJ databases">
        <authorList>
            <person name="Fouks B."/>
        </authorList>
    </citation>
    <scope>NUCLEOTIDE SEQUENCE</scope>
    <source>
        <strain evidence="2">Stay&amp;Tobe</strain>
        <tissue evidence="2">Testes</tissue>
    </source>
</reference>
<dbReference type="EMBL" id="JASPKZ010007461">
    <property type="protein sequence ID" value="KAJ9584138.1"/>
    <property type="molecule type" value="Genomic_DNA"/>
</dbReference>
<feature type="transmembrane region" description="Helical" evidence="1">
    <location>
        <begin position="43"/>
        <end position="63"/>
    </location>
</feature>
<proteinExistence type="predicted"/>
<protein>
    <submittedName>
        <fullName evidence="2">Uncharacterized protein</fullName>
    </submittedName>
</protein>
<evidence type="ECO:0000256" key="1">
    <source>
        <dbReference type="SAM" id="Phobius"/>
    </source>
</evidence>
<feature type="non-terminal residue" evidence="2">
    <location>
        <position position="68"/>
    </location>
</feature>
<organism evidence="2 3">
    <name type="scientific">Diploptera punctata</name>
    <name type="common">Pacific beetle cockroach</name>
    <dbReference type="NCBI Taxonomy" id="6984"/>
    <lineage>
        <taxon>Eukaryota</taxon>
        <taxon>Metazoa</taxon>
        <taxon>Ecdysozoa</taxon>
        <taxon>Arthropoda</taxon>
        <taxon>Hexapoda</taxon>
        <taxon>Insecta</taxon>
        <taxon>Pterygota</taxon>
        <taxon>Neoptera</taxon>
        <taxon>Polyneoptera</taxon>
        <taxon>Dictyoptera</taxon>
        <taxon>Blattodea</taxon>
        <taxon>Blaberoidea</taxon>
        <taxon>Blaberidae</taxon>
        <taxon>Diplopterinae</taxon>
        <taxon>Diploptera</taxon>
    </lineage>
</organism>
<feature type="non-terminal residue" evidence="2">
    <location>
        <position position="1"/>
    </location>
</feature>
<keyword evidence="1" id="KW-0812">Transmembrane</keyword>
<evidence type="ECO:0000313" key="3">
    <source>
        <dbReference type="Proteomes" id="UP001233999"/>
    </source>
</evidence>
<gene>
    <name evidence="2" type="ORF">L9F63_021523</name>
</gene>
<keyword evidence="1" id="KW-1133">Transmembrane helix</keyword>
<feature type="transmembrane region" description="Helical" evidence="1">
    <location>
        <begin position="6"/>
        <end position="31"/>
    </location>
</feature>
<keyword evidence="3" id="KW-1185">Reference proteome</keyword>
<evidence type="ECO:0000313" key="2">
    <source>
        <dbReference type="EMBL" id="KAJ9584138.1"/>
    </source>
</evidence>
<keyword evidence="1" id="KW-0472">Membrane</keyword>
<reference evidence="2" key="1">
    <citation type="journal article" date="2023" name="IScience">
        <title>Live-bearing cockroach genome reveals convergent evolutionary mechanisms linked to viviparity in insects and beyond.</title>
        <authorList>
            <person name="Fouks B."/>
            <person name="Harrison M.C."/>
            <person name="Mikhailova A.A."/>
            <person name="Marchal E."/>
            <person name="English S."/>
            <person name="Carruthers M."/>
            <person name="Jennings E.C."/>
            <person name="Chiamaka E.L."/>
            <person name="Frigard R.A."/>
            <person name="Pippel M."/>
            <person name="Attardo G.M."/>
            <person name="Benoit J.B."/>
            <person name="Bornberg-Bauer E."/>
            <person name="Tobe S.S."/>
        </authorList>
    </citation>
    <scope>NUCLEOTIDE SEQUENCE</scope>
    <source>
        <strain evidence="2">Stay&amp;Tobe</strain>
    </source>
</reference>
<name>A0AAD7ZQR6_DIPPU</name>
<sequence>FILYTIYFEGLLVIISVRILQLLLFGSFIHFCEEFCTFLNIIYFRFIYYIPYYNLIIGGLSLVRSTLE</sequence>
<dbReference type="Proteomes" id="UP001233999">
    <property type="component" value="Unassembled WGS sequence"/>
</dbReference>
<dbReference type="AlphaFoldDB" id="A0AAD7ZQR6"/>